<dbReference type="PANTHER" id="PTHR43968:SF6">
    <property type="entry name" value="GLUTATHIONE S-TRANSFERASE OMEGA"/>
    <property type="match status" value="1"/>
</dbReference>
<keyword evidence="4" id="KW-1185">Reference proteome</keyword>
<dbReference type="PANTHER" id="PTHR43968">
    <property type="match status" value="1"/>
</dbReference>
<dbReference type="InterPro" id="IPR010987">
    <property type="entry name" value="Glutathione-S-Trfase_C-like"/>
</dbReference>
<dbReference type="Pfam" id="PF13417">
    <property type="entry name" value="GST_N_3"/>
    <property type="match status" value="1"/>
</dbReference>
<dbReference type="SUPFAM" id="SSF52833">
    <property type="entry name" value="Thioredoxin-like"/>
    <property type="match status" value="1"/>
</dbReference>
<comment type="caution">
    <text evidence="3">The sequence shown here is derived from an EMBL/GenBank/DDBJ whole genome shotgun (WGS) entry which is preliminary data.</text>
</comment>
<dbReference type="Gene3D" id="3.40.30.10">
    <property type="entry name" value="Glutaredoxin"/>
    <property type="match status" value="1"/>
</dbReference>
<feature type="domain" description="GST C-terminal" evidence="2">
    <location>
        <begin position="82"/>
        <end position="221"/>
    </location>
</feature>
<dbReference type="EMBL" id="JACEZS010000001">
    <property type="protein sequence ID" value="MBA5604249.1"/>
    <property type="molecule type" value="Genomic_DNA"/>
</dbReference>
<gene>
    <name evidence="3" type="ORF">H3H36_02595</name>
</gene>
<proteinExistence type="predicted"/>
<dbReference type="InterPro" id="IPR036282">
    <property type="entry name" value="Glutathione-S-Trfase_C_sf"/>
</dbReference>
<evidence type="ECO:0000313" key="4">
    <source>
        <dbReference type="Proteomes" id="UP000566711"/>
    </source>
</evidence>
<dbReference type="InterPro" id="IPR004045">
    <property type="entry name" value="Glutathione_S-Trfase_N"/>
</dbReference>
<dbReference type="Pfam" id="PF13410">
    <property type="entry name" value="GST_C_2"/>
    <property type="match status" value="1"/>
</dbReference>
<evidence type="ECO:0000313" key="3">
    <source>
        <dbReference type="EMBL" id="MBA5604249.1"/>
    </source>
</evidence>
<dbReference type="InterPro" id="IPR050983">
    <property type="entry name" value="GST_Omega/HSP26"/>
</dbReference>
<accession>A0A7W2I5C4</accession>
<dbReference type="GO" id="GO:0016740">
    <property type="term" value="F:transferase activity"/>
    <property type="evidence" value="ECO:0007669"/>
    <property type="project" value="UniProtKB-KW"/>
</dbReference>
<dbReference type="Gene3D" id="1.20.1050.10">
    <property type="match status" value="1"/>
</dbReference>
<reference evidence="3 4" key="1">
    <citation type="submission" date="2020-07" db="EMBL/GenBank/DDBJ databases">
        <title>Novel species isolated from subtropical streams in China.</title>
        <authorList>
            <person name="Lu H."/>
        </authorList>
    </citation>
    <scope>NUCLEOTIDE SEQUENCE [LARGE SCALE GENOMIC DNA]</scope>
    <source>
        <strain evidence="3 4">FT3S</strain>
    </source>
</reference>
<dbReference type="InterPro" id="IPR036249">
    <property type="entry name" value="Thioredoxin-like_sf"/>
</dbReference>
<dbReference type="SUPFAM" id="SSF47616">
    <property type="entry name" value="GST C-terminal domain-like"/>
    <property type="match status" value="1"/>
</dbReference>
<dbReference type="PROSITE" id="PS50405">
    <property type="entry name" value="GST_CTER"/>
    <property type="match status" value="1"/>
</dbReference>
<sequence length="222" mass="24588">MLKLYGFPSSNYVNMVQLALLEKGVPFEFVLTYPGQSPEFLAKSPRGKVPYLETPSGYLNESSVLLDYIEEATDGVPLLPKDPGEKARVRALMKQLELYIELPARSCYPEALFGAKCSEAIKVKARDELLSGFAALKRQAKFSPYLAGDSFTMADIVFLYSVELGVSVAKKLFGIDLLDGFPEASDLLQRLSGRPHVQSIAAQRAVEWPKFIAAVQAKYQVR</sequence>
<dbReference type="PROSITE" id="PS50404">
    <property type="entry name" value="GST_NTER"/>
    <property type="match status" value="1"/>
</dbReference>
<dbReference type="InterPro" id="IPR040079">
    <property type="entry name" value="Glutathione_S-Trfase"/>
</dbReference>
<dbReference type="Proteomes" id="UP000566711">
    <property type="component" value="Unassembled WGS sequence"/>
</dbReference>
<dbReference type="RefSeq" id="WP_182213638.1">
    <property type="nucleotide sequence ID" value="NZ_JACEZS010000001.1"/>
</dbReference>
<organism evidence="3 4">
    <name type="scientific">Rugamonas fusca</name>
    <dbReference type="NCBI Taxonomy" id="2758568"/>
    <lineage>
        <taxon>Bacteria</taxon>
        <taxon>Pseudomonadati</taxon>
        <taxon>Pseudomonadota</taxon>
        <taxon>Betaproteobacteria</taxon>
        <taxon>Burkholderiales</taxon>
        <taxon>Oxalobacteraceae</taxon>
        <taxon>Telluria group</taxon>
        <taxon>Rugamonas</taxon>
    </lineage>
</organism>
<protein>
    <submittedName>
        <fullName evidence="3">Glutathione S-transferase</fullName>
    </submittedName>
</protein>
<dbReference type="SFLD" id="SFLDG00358">
    <property type="entry name" value="Main_(cytGST)"/>
    <property type="match status" value="1"/>
</dbReference>
<dbReference type="GO" id="GO:0005737">
    <property type="term" value="C:cytoplasm"/>
    <property type="evidence" value="ECO:0007669"/>
    <property type="project" value="TreeGrafter"/>
</dbReference>
<evidence type="ECO:0000259" key="1">
    <source>
        <dbReference type="PROSITE" id="PS50404"/>
    </source>
</evidence>
<dbReference type="SFLD" id="SFLDS00019">
    <property type="entry name" value="Glutathione_Transferase_(cytos"/>
    <property type="match status" value="1"/>
</dbReference>
<dbReference type="AlphaFoldDB" id="A0A7W2I5C4"/>
<keyword evidence="3" id="KW-0808">Transferase</keyword>
<name>A0A7W2I5C4_9BURK</name>
<dbReference type="CDD" id="cd00570">
    <property type="entry name" value="GST_N_family"/>
    <property type="match status" value="1"/>
</dbReference>
<feature type="domain" description="GST N-terminal" evidence="1">
    <location>
        <begin position="1"/>
        <end position="77"/>
    </location>
</feature>
<evidence type="ECO:0000259" key="2">
    <source>
        <dbReference type="PROSITE" id="PS50405"/>
    </source>
</evidence>